<accession>A0A225AQC1</accession>
<name>A0A225AQC1_TALAT</name>
<comment type="caution">
    <text evidence="1">The sequence shown here is derived from an EMBL/GenBank/DDBJ whole genome shotgun (WGS) entry which is preliminary data.</text>
</comment>
<sequence>MPYRVEVAQDDDLPELMKVLWLSFEQPYQGILRNFFPILNNDREASLIKATNGQREEYKSSYPELIWLKVLQYSDNTAEEELEDGKGQRGGEKHMSQIVGGAKWYFFQRNPFVPQPGSDHDPATEEAVWYPEGVGRTFATAAMHALDLPRMRMAQKPHSFLNIAFTLPEHRRKGVANLFLKWGLAHADQLGLDSWLDAFELGVPVYAKMGFIAYGLNKISPVMPPEYTSEQKLEWEWMEKEILPMDSVTMWRPAGGKFVNGEMVTPWAS</sequence>
<dbReference type="Proteomes" id="UP000214365">
    <property type="component" value="Unassembled WGS sequence"/>
</dbReference>
<dbReference type="OrthoDB" id="410198at2759"/>
<dbReference type="AlphaFoldDB" id="A0A225AQC1"/>
<evidence type="ECO:0008006" key="3">
    <source>
        <dbReference type="Google" id="ProtNLM"/>
    </source>
</evidence>
<keyword evidence="2" id="KW-1185">Reference proteome</keyword>
<evidence type="ECO:0000313" key="2">
    <source>
        <dbReference type="Proteomes" id="UP000214365"/>
    </source>
</evidence>
<gene>
    <name evidence="1" type="ORF">UA08_08215</name>
</gene>
<organism evidence="1 2">
    <name type="scientific">Talaromyces atroroseus</name>
    <dbReference type="NCBI Taxonomy" id="1441469"/>
    <lineage>
        <taxon>Eukaryota</taxon>
        <taxon>Fungi</taxon>
        <taxon>Dikarya</taxon>
        <taxon>Ascomycota</taxon>
        <taxon>Pezizomycotina</taxon>
        <taxon>Eurotiomycetes</taxon>
        <taxon>Eurotiomycetidae</taxon>
        <taxon>Eurotiales</taxon>
        <taxon>Trichocomaceae</taxon>
        <taxon>Talaromyces</taxon>
        <taxon>Talaromyces sect. Trachyspermi</taxon>
    </lineage>
</organism>
<dbReference type="GeneID" id="31007971"/>
<dbReference type="PANTHER" id="PTHR42791:SF5">
    <property type="entry name" value="HYPOTHETICAL ACETYLTRANSFERASE (EUROFUNG)"/>
    <property type="match status" value="1"/>
</dbReference>
<dbReference type="Gene3D" id="3.40.630.30">
    <property type="match status" value="1"/>
</dbReference>
<protein>
    <recommendedName>
        <fullName evidence="3">N-acetyltransferase domain-containing protein</fullName>
    </recommendedName>
</protein>
<reference evidence="1 2" key="1">
    <citation type="submission" date="2015-06" db="EMBL/GenBank/DDBJ databases">
        <title>Talaromyces atroroseus IBT 11181 draft genome.</title>
        <authorList>
            <person name="Rasmussen K.B."/>
            <person name="Rasmussen S."/>
            <person name="Petersen B."/>
            <person name="Sicheritz-Ponten T."/>
            <person name="Mortensen U.H."/>
            <person name="Thrane U."/>
        </authorList>
    </citation>
    <scope>NUCLEOTIDE SEQUENCE [LARGE SCALE GENOMIC DNA]</scope>
    <source>
        <strain evidence="1 2">IBT 11181</strain>
    </source>
</reference>
<dbReference type="InterPro" id="IPR016181">
    <property type="entry name" value="Acyl_CoA_acyltransferase"/>
</dbReference>
<dbReference type="PANTHER" id="PTHR42791">
    <property type="entry name" value="GNAT FAMILY ACETYLTRANSFERASE"/>
    <property type="match status" value="1"/>
</dbReference>
<dbReference type="InterPro" id="IPR052523">
    <property type="entry name" value="Trichothecene_AcTrans"/>
</dbReference>
<proteinExistence type="predicted"/>
<dbReference type="SUPFAM" id="SSF55729">
    <property type="entry name" value="Acyl-CoA N-acyltransferases (Nat)"/>
    <property type="match status" value="1"/>
</dbReference>
<dbReference type="EMBL" id="LFMY01000014">
    <property type="protein sequence ID" value="OKL56625.1"/>
    <property type="molecule type" value="Genomic_DNA"/>
</dbReference>
<evidence type="ECO:0000313" key="1">
    <source>
        <dbReference type="EMBL" id="OKL56625.1"/>
    </source>
</evidence>
<dbReference type="STRING" id="1441469.A0A225AQC1"/>
<dbReference type="RefSeq" id="XP_020116746.1">
    <property type="nucleotide sequence ID" value="XM_020263114.1"/>
</dbReference>